<dbReference type="InterPro" id="IPR011009">
    <property type="entry name" value="Kinase-like_dom_sf"/>
</dbReference>
<protein>
    <recommendedName>
        <fullName evidence="8">Protein kinase domain-containing protein</fullName>
    </recommendedName>
</protein>
<dbReference type="Proteomes" id="UP000681720">
    <property type="component" value="Unassembled WGS sequence"/>
</dbReference>
<dbReference type="PANTHER" id="PTHR22969:SF15">
    <property type="entry name" value="FI05319P"/>
    <property type="match status" value="1"/>
</dbReference>
<keyword evidence="4" id="KW-0808">Transferase</keyword>
<evidence type="ECO:0000256" key="2">
    <source>
        <dbReference type="ARBA" id="ARBA00022490"/>
    </source>
</evidence>
<dbReference type="Gene3D" id="1.10.510.10">
    <property type="entry name" value="Transferase(Phosphotransferase) domain 1"/>
    <property type="match status" value="1"/>
</dbReference>
<dbReference type="InterPro" id="IPR051180">
    <property type="entry name" value="IKK"/>
</dbReference>
<evidence type="ECO:0000256" key="1">
    <source>
        <dbReference type="ARBA" id="ARBA00004496"/>
    </source>
</evidence>
<evidence type="ECO:0000256" key="7">
    <source>
        <dbReference type="ARBA" id="ARBA00022840"/>
    </source>
</evidence>
<evidence type="ECO:0000313" key="9">
    <source>
        <dbReference type="EMBL" id="CAF5130636.1"/>
    </source>
</evidence>
<comment type="subcellular location">
    <subcellularLocation>
        <location evidence="1">Cytoplasm</location>
    </subcellularLocation>
</comment>
<keyword evidence="3" id="KW-0723">Serine/threonine-protein kinase</keyword>
<evidence type="ECO:0000256" key="5">
    <source>
        <dbReference type="ARBA" id="ARBA00022741"/>
    </source>
</evidence>
<dbReference type="Proteomes" id="UP000676336">
    <property type="component" value="Unassembled WGS sequence"/>
</dbReference>
<proteinExistence type="predicted"/>
<dbReference type="Proteomes" id="UP000681967">
    <property type="component" value="Unassembled WGS sequence"/>
</dbReference>
<gene>
    <name evidence="9" type="ORF">BYL167_LOCUS68454</name>
    <name evidence="11" type="ORF">GIL414_LOCUS78388</name>
    <name evidence="10" type="ORF">SMN809_LOCUS76747</name>
</gene>
<evidence type="ECO:0000313" key="12">
    <source>
        <dbReference type="Proteomes" id="UP000676336"/>
    </source>
</evidence>
<evidence type="ECO:0000256" key="6">
    <source>
        <dbReference type="ARBA" id="ARBA00022777"/>
    </source>
</evidence>
<dbReference type="PANTHER" id="PTHR22969">
    <property type="entry name" value="IKB KINASE"/>
    <property type="match status" value="1"/>
</dbReference>
<dbReference type="EMBL" id="CAJOBJ010349819">
    <property type="protein sequence ID" value="CAF5206700.1"/>
    <property type="molecule type" value="Genomic_DNA"/>
</dbReference>
<evidence type="ECO:0000259" key="8">
    <source>
        <dbReference type="PROSITE" id="PS50011"/>
    </source>
</evidence>
<dbReference type="AlphaFoldDB" id="A0A8S3IVT6"/>
<evidence type="ECO:0000256" key="4">
    <source>
        <dbReference type="ARBA" id="ARBA00022679"/>
    </source>
</evidence>
<name>A0A8S3IVT6_9BILA</name>
<comment type="caution">
    <text evidence="10">The sequence shown here is derived from an EMBL/GenBank/DDBJ whole genome shotgun (WGS) entry which is preliminary data.</text>
</comment>
<keyword evidence="7" id="KW-0067">ATP-binding</keyword>
<keyword evidence="2" id="KW-0963">Cytoplasm</keyword>
<feature type="domain" description="Protein kinase" evidence="8">
    <location>
        <begin position="1"/>
        <end position="130"/>
    </location>
</feature>
<accession>A0A8S3IVT6</accession>
<organism evidence="10 12">
    <name type="scientific">Rotaria magnacalcarata</name>
    <dbReference type="NCBI Taxonomy" id="392030"/>
    <lineage>
        <taxon>Eukaryota</taxon>
        <taxon>Metazoa</taxon>
        <taxon>Spiralia</taxon>
        <taxon>Gnathifera</taxon>
        <taxon>Rotifera</taxon>
        <taxon>Eurotatoria</taxon>
        <taxon>Bdelloidea</taxon>
        <taxon>Philodinida</taxon>
        <taxon>Philodinidae</taxon>
        <taxon>Rotaria</taxon>
    </lineage>
</organism>
<dbReference type="EMBL" id="CAJOBI010335624">
    <property type="protein sequence ID" value="CAF5205395.1"/>
    <property type="molecule type" value="Genomic_DNA"/>
</dbReference>
<dbReference type="GO" id="GO:0005524">
    <property type="term" value="F:ATP binding"/>
    <property type="evidence" value="ECO:0007669"/>
    <property type="project" value="UniProtKB-KW"/>
</dbReference>
<keyword evidence="6" id="KW-0418">Kinase</keyword>
<sequence>AAIPDKEANILPTTLQTRVNFPFEVDLWSLGVTLYQCATGALPFQPFAGTRKDRTVMRRILDSKPSGVISGVEKSPGEQIEWSKKLPDTCRLSPGLKRRLELILSRLLESKIDRLMTFEEFFKETDHVLNLVQIYYLNLKRFKLTCAYFEPTQSILKLYDELLEQNDDENSINYNCLFQ</sequence>
<evidence type="ECO:0000313" key="10">
    <source>
        <dbReference type="EMBL" id="CAF5205395.1"/>
    </source>
</evidence>
<dbReference type="SUPFAM" id="SSF56112">
    <property type="entry name" value="Protein kinase-like (PK-like)"/>
    <property type="match status" value="1"/>
</dbReference>
<feature type="non-terminal residue" evidence="10">
    <location>
        <position position="1"/>
    </location>
</feature>
<dbReference type="InterPro" id="IPR000719">
    <property type="entry name" value="Prot_kinase_dom"/>
</dbReference>
<evidence type="ECO:0000313" key="11">
    <source>
        <dbReference type="EMBL" id="CAF5206700.1"/>
    </source>
</evidence>
<feature type="non-terminal residue" evidence="10">
    <location>
        <position position="179"/>
    </location>
</feature>
<dbReference type="PROSITE" id="PS50011">
    <property type="entry name" value="PROTEIN_KINASE_DOM"/>
    <property type="match status" value="1"/>
</dbReference>
<reference evidence="10" key="1">
    <citation type="submission" date="2021-02" db="EMBL/GenBank/DDBJ databases">
        <authorList>
            <person name="Nowell W R."/>
        </authorList>
    </citation>
    <scope>NUCLEOTIDE SEQUENCE</scope>
</reference>
<dbReference type="GO" id="GO:0005737">
    <property type="term" value="C:cytoplasm"/>
    <property type="evidence" value="ECO:0007669"/>
    <property type="project" value="UniProtKB-SubCell"/>
</dbReference>
<dbReference type="EMBL" id="CAJOBH010247919">
    <property type="protein sequence ID" value="CAF5130636.1"/>
    <property type="molecule type" value="Genomic_DNA"/>
</dbReference>
<evidence type="ECO:0000256" key="3">
    <source>
        <dbReference type="ARBA" id="ARBA00022527"/>
    </source>
</evidence>
<dbReference type="GO" id="GO:0004674">
    <property type="term" value="F:protein serine/threonine kinase activity"/>
    <property type="evidence" value="ECO:0007669"/>
    <property type="project" value="UniProtKB-KW"/>
</dbReference>
<keyword evidence="5" id="KW-0547">Nucleotide-binding</keyword>